<dbReference type="STRING" id="44941.A0A397UB29"/>
<evidence type="ECO:0000256" key="1">
    <source>
        <dbReference type="SAM" id="Phobius"/>
    </source>
</evidence>
<dbReference type="EMBL" id="QKWP01001845">
    <property type="protein sequence ID" value="RIB06257.1"/>
    <property type="molecule type" value="Genomic_DNA"/>
</dbReference>
<dbReference type="AlphaFoldDB" id="A0A397UB29"/>
<comment type="caution">
    <text evidence="2">The sequence shown here is derived from an EMBL/GenBank/DDBJ whole genome shotgun (WGS) entry which is preliminary data.</text>
</comment>
<dbReference type="OrthoDB" id="2423203at2759"/>
<evidence type="ECO:0000313" key="2">
    <source>
        <dbReference type="EMBL" id="RIB06257.1"/>
    </source>
</evidence>
<feature type="transmembrane region" description="Helical" evidence="1">
    <location>
        <begin position="100"/>
        <end position="130"/>
    </location>
</feature>
<reference evidence="2 3" key="1">
    <citation type="submission" date="2018-06" db="EMBL/GenBank/DDBJ databases">
        <title>Comparative genomics reveals the genomic features of Rhizophagus irregularis, R. cerebriforme, R. diaphanum and Gigaspora rosea, and their symbiotic lifestyle signature.</title>
        <authorList>
            <person name="Morin E."/>
            <person name="San Clemente H."/>
            <person name="Chen E.C.H."/>
            <person name="De La Providencia I."/>
            <person name="Hainaut M."/>
            <person name="Kuo A."/>
            <person name="Kohler A."/>
            <person name="Murat C."/>
            <person name="Tang N."/>
            <person name="Roy S."/>
            <person name="Loubradou J."/>
            <person name="Henrissat B."/>
            <person name="Grigoriev I.V."/>
            <person name="Corradi N."/>
            <person name="Roux C."/>
            <person name="Martin F.M."/>
        </authorList>
    </citation>
    <scope>NUCLEOTIDE SEQUENCE [LARGE SCALE GENOMIC DNA]</scope>
    <source>
        <strain evidence="2 3">DAOM 194757</strain>
    </source>
</reference>
<gene>
    <name evidence="2" type="ORF">C2G38_2116507</name>
</gene>
<name>A0A397UB29_9GLOM</name>
<feature type="transmembrane region" description="Helical" evidence="1">
    <location>
        <begin position="29"/>
        <end position="49"/>
    </location>
</feature>
<sequence>MITITLLALTIFIIYCLLPYDPNLWFVRGSLIGLAFYFTRISWLLFLYYTSSINKMIIFLSGSNHSFIQIIIKALYFEIFYLFYSNLGLLLNYILRTNSIFVAISVIMLISLIFSVWAGICPCTNIYWLFNSSCTICKKNKPHIAWCQECGTKYFKDNFDNWTSGNQKIDEIIKETQMNSKFAIDFVEWIPYEQFEQIEKIKKGGFGIIYSAVWKQ</sequence>
<keyword evidence="3" id="KW-1185">Reference proteome</keyword>
<organism evidence="2 3">
    <name type="scientific">Gigaspora rosea</name>
    <dbReference type="NCBI Taxonomy" id="44941"/>
    <lineage>
        <taxon>Eukaryota</taxon>
        <taxon>Fungi</taxon>
        <taxon>Fungi incertae sedis</taxon>
        <taxon>Mucoromycota</taxon>
        <taxon>Glomeromycotina</taxon>
        <taxon>Glomeromycetes</taxon>
        <taxon>Diversisporales</taxon>
        <taxon>Gigasporaceae</taxon>
        <taxon>Gigaspora</taxon>
    </lineage>
</organism>
<keyword evidence="1" id="KW-1133">Transmembrane helix</keyword>
<dbReference type="Proteomes" id="UP000266673">
    <property type="component" value="Unassembled WGS sequence"/>
</dbReference>
<feature type="non-terminal residue" evidence="2">
    <location>
        <position position="216"/>
    </location>
</feature>
<evidence type="ECO:0000313" key="3">
    <source>
        <dbReference type="Proteomes" id="UP000266673"/>
    </source>
</evidence>
<keyword evidence="1" id="KW-0472">Membrane</keyword>
<proteinExistence type="predicted"/>
<evidence type="ECO:0008006" key="4">
    <source>
        <dbReference type="Google" id="ProtNLM"/>
    </source>
</evidence>
<accession>A0A397UB29</accession>
<keyword evidence="1" id="KW-0812">Transmembrane</keyword>
<feature type="transmembrane region" description="Helical" evidence="1">
    <location>
        <begin position="70"/>
        <end position="94"/>
    </location>
</feature>
<protein>
    <recommendedName>
        <fullName evidence="4">Protein kinase domain-containing protein</fullName>
    </recommendedName>
</protein>